<evidence type="ECO:0000259" key="2">
    <source>
        <dbReference type="Pfam" id="PF05232"/>
    </source>
</evidence>
<accession>A0A9X4SQD1</accession>
<dbReference type="Proteomes" id="UP001155500">
    <property type="component" value="Unassembled WGS sequence"/>
</dbReference>
<dbReference type="Pfam" id="PF05232">
    <property type="entry name" value="BTP"/>
    <property type="match status" value="2"/>
</dbReference>
<feature type="transmembrane region" description="Helical" evidence="1">
    <location>
        <begin position="36"/>
        <end position="58"/>
    </location>
</feature>
<keyword evidence="1" id="KW-1133">Transmembrane helix</keyword>
<feature type="domain" description="Chlorhexidine efflux transporter" evidence="2">
    <location>
        <begin position="69"/>
        <end position="129"/>
    </location>
</feature>
<proteinExistence type="predicted"/>
<feature type="domain" description="Chlorhexidine efflux transporter" evidence="2">
    <location>
        <begin position="2"/>
        <end position="62"/>
    </location>
</feature>
<feature type="transmembrane region" description="Helical" evidence="1">
    <location>
        <begin position="79"/>
        <end position="97"/>
    </location>
</feature>
<feature type="transmembrane region" description="Helical" evidence="1">
    <location>
        <begin position="7"/>
        <end position="30"/>
    </location>
</feature>
<dbReference type="AlphaFoldDB" id="A0A9X4SQD1"/>
<name>A0A9X4SQD1_9PAST</name>
<gene>
    <name evidence="3" type="ORF">A6A20_05915</name>
</gene>
<sequence length="141" mass="16283">MQFKERLFHAILFEVGAITVSAIAVLLLSNTHLNKALGVGVLMASIAMLWNFVFNYFFDQWATGERENRSVKLRIFHSLSFEAGLLLFTIPVIAYFLQLTWLQALLADIGLTLLIMLYAFFFNWGYDLLRIKVLAWRQQTC</sequence>
<keyword evidence="1" id="KW-0812">Transmembrane</keyword>
<evidence type="ECO:0000313" key="4">
    <source>
        <dbReference type="Proteomes" id="UP001155500"/>
    </source>
</evidence>
<comment type="caution">
    <text evidence="3">The sequence shown here is derived from an EMBL/GenBank/DDBJ whole genome shotgun (WGS) entry which is preliminary data.</text>
</comment>
<feature type="transmembrane region" description="Helical" evidence="1">
    <location>
        <begin position="109"/>
        <end position="129"/>
    </location>
</feature>
<dbReference type="EMBL" id="LWID01000001">
    <property type="protein sequence ID" value="MDG6895166.1"/>
    <property type="molecule type" value="Genomic_DNA"/>
</dbReference>
<keyword evidence="4" id="KW-1185">Reference proteome</keyword>
<protein>
    <recommendedName>
        <fullName evidence="2">Chlorhexidine efflux transporter domain-containing protein</fullName>
    </recommendedName>
</protein>
<dbReference type="InterPro" id="IPR007896">
    <property type="entry name" value="BTP_bacteria"/>
</dbReference>
<organism evidence="3 4">
    <name type="scientific">Volucribacter amazonae</name>
    <dbReference type="NCBI Taxonomy" id="256731"/>
    <lineage>
        <taxon>Bacteria</taxon>
        <taxon>Pseudomonadati</taxon>
        <taxon>Pseudomonadota</taxon>
        <taxon>Gammaproteobacteria</taxon>
        <taxon>Pasteurellales</taxon>
        <taxon>Pasteurellaceae</taxon>
        <taxon>Volucribacter</taxon>
    </lineage>
</organism>
<dbReference type="NCBIfam" id="NF033664">
    <property type="entry name" value="PACE_transport"/>
    <property type="match status" value="1"/>
</dbReference>
<evidence type="ECO:0000256" key="1">
    <source>
        <dbReference type="SAM" id="Phobius"/>
    </source>
</evidence>
<dbReference type="InterPro" id="IPR058208">
    <property type="entry name" value="PACE"/>
</dbReference>
<evidence type="ECO:0000313" key="3">
    <source>
        <dbReference type="EMBL" id="MDG6895166.1"/>
    </source>
</evidence>
<dbReference type="RefSeq" id="WP_279572593.1">
    <property type="nucleotide sequence ID" value="NZ_LWID01000001.1"/>
</dbReference>
<reference evidence="3" key="1">
    <citation type="submission" date="2016-03" db="EMBL/GenBank/DDBJ databases">
        <title>Co-evolution between Pasteurellaceae and their hosts.</title>
        <authorList>
            <person name="Hansen M.J."/>
            <person name="Bojesen A.M."/>
            <person name="Planet P."/>
        </authorList>
    </citation>
    <scope>NUCLEOTIDE SEQUENCE</scope>
    <source>
        <strain evidence="3">146/S8/89</strain>
    </source>
</reference>
<keyword evidence="1" id="KW-0472">Membrane</keyword>